<feature type="region of interest" description="Disordered" evidence="1">
    <location>
        <begin position="1"/>
        <end position="131"/>
    </location>
</feature>
<feature type="compositionally biased region" description="Low complexity" evidence="1">
    <location>
        <begin position="67"/>
        <end position="81"/>
    </location>
</feature>
<dbReference type="EMBL" id="SGJD01004599">
    <property type="protein sequence ID" value="KAB0391434.1"/>
    <property type="molecule type" value="Genomic_DNA"/>
</dbReference>
<accession>A0A643BU53</accession>
<evidence type="ECO:0000256" key="1">
    <source>
        <dbReference type="SAM" id="MobiDB-lite"/>
    </source>
</evidence>
<feature type="compositionally biased region" description="Basic and acidic residues" evidence="1">
    <location>
        <begin position="47"/>
        <end position="66"/>
    </location>
</feature>
<gene>
    <name evidence="2" type="ORF">E2I00_019091</name>
</gene>
<protein>
    <submittedName>
        <fullName evidence="2">Uncharacterized protein</fullName>
    </submittedName>
</protein>
<reference evidence="2 3" key="1">
    <citation type="journal article" date="2019" name="PLoS ONE">
        <title>Genomic analyses reveal an absence of contemporary introgressive admixture between fin whales and blue whales, despite known hybrids.</title>
        <authorList>
            <person name="Westbury M.V."/>
            <person name="Petersen B."/>
            <person name="Lorenzen E.D."/>
        </authorList>
    </citation>
    <scope>NUCLEOTIDE SEQUENCE [LARGE SCALE GENOMIC DNA]</scope>
    <source>
        <strain evidence="2">FinWhale-01</strain>
    </source>
</reference>
<sequence length="288" mass="31980">MQIQISIHSKPFRGPEKPSKQQRTEDSSATEVIPALTASQWNTDNILLKEKPEKERSEPQEKRERTAANSAEEAEEGATSGDMLVSGKGPSTEDNLRKPAQGICSKIQDQEDQFQKNRNESEQINSSKRLQRAHGNARQVYLDFTKRNCFSLTFFIEKRKKVKAIPINRAQCSVGSSLFCSGECVAHQGMNISKNKKEKGKVKTDSGSWKTPPVKGLMLILLKSGDPEPDFFLGLGYITSEKILDRDLLLPLRADLQEAAGGGSLGREKIADGVDHTDIYVDVGEEFN</sequence>
<evidence type="ECO:0000313" key="3">
    <source>
        <dbReference type="Proteomes" id="UP000437017"/>
    </source>
</evidence>
<keyword evidence="3" id="KW-1185">Reference proteome</keyword>
<feature type="compositionally biased region" description="Basic and acidic residues" evidence="1">
    <location>
        <begin position="13"/>
        <end position="26"/>
    </location>
</feature>
<evidence type="ECO:0000313" key="2">
    <source>
        <dbReference type="EMBL" id="KAB0391434.1"/>
    </source>
</evidence>
<dbReference type="AlphaFoldDB" id="A0A643BU53"/>
<proteinExistence type="predicted"/>
<name>A0A643BU53_BALPH</name>
<comment type="caution">
    <text evidence="2">The sequence shown here is derived from an EMBL/GenBank/DDBJ whole genome shotgun (WGS) entry which is preliminary data.</text>
</comment>
<organism evidence="2 3">
    <name type="scientific">Balaenoptera physalus</name>
    <name type="common">Fin whale</name>
    <name type="synonym">Balaena physalus</name>
    <dbReference type="NCBI Taxonomy" id="9770"/>
    <lineage>
        <taxon>Eukaryota</taxon>
        <taxon>Metazoa</taxon>
        <taxon>Chordata</taxon>
        <taxon>Craniata</taxon>
        <taxon>Vertebrata</taxon>
        <taxon>Euteleostomi</taxon>
        <taxon>Mammalia</taxon>
        <taxon>Eutheria</taxon>
        <taxon>Laurasiatheria</taxon>
        <taxon>Artiodactyla</taxon>
        <taxon>Whippomorpha</taxon>
        <taxon>Cetacea</taxon>
        <taxon>Mysticeti</taxon>
        <taxon>Balaenopteridae</taxon>
        <taxon>Balaenoptera</taxon>
    </lineage>
</organism>
<dbReference type="OrthoDB" id="10658422at2759"/>
<dbReference type="Proteomes" id="UP000437017">
    <property type="component" value="Unassembled WGS sequence"/>
</dbReference>